<gene>
    <name evidence="1" type="ORF">PANO66_03632</name>
</gene>
<dbReference type="RefSeq" id="WP_254032565.1">
    <property type="nucleotide sequence ID" value="NZ_LR882963.1"/>
</dbReference>
<dbReference type="EMBL" id="LR882963">
    <property type="protein sequence ID" value="CAD5966161.1"/>
    <property type="molecule type" value="Genomic_DNA"/>
</dbReference>
<dbReference type="Proteomes" id="UP001153761">
    <property type="component" value="Chromosome"/>
</dbReference>
<sequence length="62" mass="7530">MAKNTPESELRQKHDQFMALKQQMGDIQFNMMLKTREILTAEQRTQLANLRQERRQSPRRDR</sequence>
<evidence type="ECO:0000313" key="2">
    <source>
        <dbReference type="Proteomes" id="UP001153761"/>
    </source>
</evidence>
<reference evidence="1" key="1">
    <citation type="submission" date="2020-09" db="EMBL/GenBank/DDBJ databases">
        <authorList>
            <person name="Blom J."/>
        </authorList>
    </citation>
    <scope>NUCLEOTIDE SEQUENCE</scope>
    <source>
        <strain evidence="1">No.66</strain>
    </source>
</reference>
<protein>
    <submittedName>
        <fullName evidence="1">Uncharacterized protein</fullName>
    </submittedName>
</protein>
<dbReference type="AlphaFoldDB" id="A0AAD1V7J0"/>
<organism evidence="1 2">
    <name type="scientific">Planktothrix agardhii</name>
    <name type="common">Oscillatoria agardhii</name>
    <dbReference type="NCBI Taxonomy" id="1160"/>
    <lineage>
        <taxon>Bacteria</taxon>
        <taxon>Bacillati</taxon>
        <taxon>Cyanobacteriota</taxon>
        <taxon>Cyanophyceae</taxon>
        <taxon>Oscillatoriophycideae</taxon>
        <taxon>Oscillatoriales</taxon>
        <taxon>Microcoleaceae</taxon>
        <taxon>Planktothrix</taxon>
    </lineage>
</organism>
<dbReference type="Gene3D" id="1.20.120.1490">
    <property type="match status" value="1"/>
</dbReference>
<evidence type="ECO:0000313" key="1">
    <source>
        <dbReference type="EMBL" id="CAD5966161.1"/>
    </source>
</evidence>
<proteinExistence type="predicted"/>
<name>A0AAD1V7J0_PLAAG</name>
<accession>A0AAD1V7J0</accession>